<evidence type="ECO:0000256" key="3">
    <source>
        <dbReference type="ARBA" id="ARBA00022729"/>
    </source>
</evidence>
<evidence type="ECO:0000313" key="9">
    <source>
        <dbReference type="Proteomes" id="UP000594042"/>
    </source>
</evidence>
<keyword evidence="9" id="KW-1185">Reference proteome</keyword>
<keyword evidence="3" id="KW-0732">Signal</keyword>
<feature type="domain" description="SusD-like N-terminal" evidence="7">
    <location>
        <begin position="103"/>
        <end position="226"/>
    </location>
</feature>
<dbReference type="GO" id="GO:0009279">
    <property type="term" value="C:cell outer membrane"/>
    <property type="evidence" value="ECO:0007669"/>
    <property type="project" value="UniProtKB-SubCell"/>
</dbReference>
<reference evidence="9" key="1">
    <citation type="submission" date="2020-07" db="EMBL/GenBank/DDBJ databases">
        <title>Complete genome sequencing of Coprobacter sp. strain 2CBH44.</title>
        <authorList>
            <person name="Sakamoto M."/>
            <person name="Murakami T."/>
            <person name="Mori H."/>
        </authorList>
    </citation>
    <scope>NUCLEOTIDE SEQUENCE [LARGE SCALE GENOMIC DNA]</scope>
    <source>
        <strain evidence="9">2CBH44</strain>
    </source>
</reference>
<dbReference type="SUPFAM" id="SSF48452">
    <property type="entry name" value="TPR-like"/>
    <property type="match status" value="1"/>
</dbReference>
<evidence type="ECO:0000256" key="2">
    <source>
        <dbReference type="ARBA" id="ARBA00006275"/>
    </source>
</evidence>
<dbReference type="InterPro" id="IPR012944">
    <property type="entry name" value="SusD_RagB_dom"/>
</dbReference>
<dbReference type="Gene3D" id="1.25.40.390">
    <property type="match status" value="1"/>
</dbReference>
<accession>A0A7G1HTV5</accession>
<evidence type="ECO:0000256" key="1">
    <source>
        <dbReference type="ARBA" id="ARBA00004442"/>
    </source>
</evidence>
<dbReference type="InterPro" id="IPR033985">
    <property type="entry name" value="SusD-like_N"/>
</dbReference>
<keyword evidence="5" id="KW-0998">Cell outer membrane</keyword>
<evidence type="ECO:0000256" key="4">
    <source>
        <dbReference type="ARBA" id="ARBA00023136"/>
    </source>
</evidence>
<dbReference type="RefSeq" id="WP_200755417.1">
    <property type="nucleotide sequence ID" value="NZ_AP023322.1"/>
</dbReference>
<dbReference type="AlphaFoldDB" id="A0A7G1HTV5"/>
<evidence type="ECO:0000259" key="6">
    <source>
        <dbReference type="Pfam" id="PF07980"/>
    </source>
</evidence>
<feature type="domain" description="RagB/SusD" evidence="6">
    <location>
        <begin position="332"/>
        <end position="514"/>
    </location>
</feature>
<evidence type="ECO:0000259" key="7">
    <source>
        <dbReference type="Pfam" id="PF14322"/>
    </source>
</evidence>
<dbReference type="Pfam" id="PF14322">
    <property type="entry name" value="SusD-like_3"/>
    <property type="match status" value="1"/>
</dbReference>
<dbReference type="InterPro" id="IPR011990">
    <property type="entry name" value="TPR-like_helical_dom_sf"/>
</dbReference>
<dbReference type="Pfam" id="PF07980">
    <property type="entry name" value="SusD_RagB"/>
    <property type="match status" value="1"/>
</dbReference>
<evidence type="ECO:0000313" key="8">
    <source>
        <dbReference type="EMBL" id="BCI61951.1"/>
    </source>
</evidence>
<dbReference type="CDD" id="cd08977">
    <property type="entry name" value="SusD"/>
    <property type="match status" value="1"/>
</dbReference>
<keyword evidence="4" id="KW-0472">Membrane</keyword>
<comment type="similarity">
    <text evidence="2">Belongs to the SusD family.</text>
</comment>
<dbReference type="Proteomes" id="UP000594042">
    <property type="component" value="Chromosome"/>
</dbReference>
<gene>
    <name evidence="8" type="ORF">Cop2CBH44_03040</name>
</gene>
<proteinExistence type="inferred from homology"/>
<organism evidence="8 9">
    <name type="scientific">Coprobacter secundus subsp. similis</name>
    <dbReference type="NCBI Taxonomy" id="2751153"/>
    <lineage>
        <taxon>Bacteria</taxon>
        <taxon>Pseudomonadati</taxon>
        <taxon>Bacteroidota</taxon>
        <taxon>Bacteroidia</taxon>
        <taxon>Bacteroidales</taxon>
        <taxon>Barnesiellaceae</taxon>
        <taxon>Coprobacter</taxon>
    </lineage>
</organism>
<evidence type="ECO:0000256" key="5">
    <source>
        <dbReference type="ARBA" id="ARBA00023237"/>
    </source>
</evidence>
<name>A0A7G1HTV5_9BACT</name>
<sequence>MKQIRYIIKATLLSAAIACTSCDDWFSIYPESEMVYEDFWADKNDVFSMLGSCYRGMIEPGFMERLIVWGELRSDNIVAGPNLSAGDDLQFLLEANVTSSNGYASWSDFYKVINYCNTLILYAPDVKDKDPNFTQEELDMYLAEAKAVRAFCYFTLVRTFRDVPYITEPYTDDTQNFYIAQTSPDRLVNTLIADLEACVDDANDRFPQLTYTKGRFTKNGIRALIADMALWQGDYQKCVQYCDDVLTDTKNFLALEPYSKYNYNVFIAGNSTESIFELQFIQENIPNYVVNEFYGRSGSGSTRNTYQKLSAYDLCQDNANSLFGETDVRKYDAFFKSGSAAMIPIQKYVAMRTESATGTVRESDYTIVSNSKNWVVYRLSDIYLMKAEALATIGTDLQGALDMVSKTYDRANPTLNAGSLQLSSYNTPDAMRKLVLDERQREFIFEGKRYFDLIRLARYEKSTENIVSNYLLRKYGNLDQSTTKSKLNTMDAIYMPISADELKLNSLLVQNPFYDISSDVTK</sequence>
<comment type="subcellular location">
    <subcellularLocation>
        <location evidence="1">Cell outer membrane</location>
    </subcellularLocation>
</comment>
<protein>
    <submittedName>
        <fullName evidence="8">Membrane protein</fullName>
    </submittedName>
</protein>
<dbReference type="EMBL" id="AP023322">
    <property type="protein sequence ID" value="BCI61951.1"/>
    <property type="molecule type" value="Genomic_DNA"/>
</dbReference>
<dbReference type="KEGG" id="copr:Cop2CBH44_03040"/>